<evidence type="ECO:0000256" key="3">
    <source>
        <dbReference type="ARBA" id="ARBA00022692"/>
    </source>
</evidence>
<dbReference type="RefSeq" id="WP_132209295.1">
    <property type="nucleotide sequence ID" value="NZ_SLWN01000004.1"/>
</dbReference>
<dbReference type="EMBL" id="SLWN01000004">
    <property type="protein sequence ID" value="TCO32500.1"/>
    <property type="molecule type" value="Genomic_DNA"/>
</dbReference>
<evidence type="ECO:0000256" key="1">
    <source>
        <dbReference type="ARBA" id="ARBA00004651"/>
    </source>
</evidence>
<name>A0A4V2S0F7_9ACTN</name>
<evidence type="ECO:0000256" key="7">
    <source>
        <dbReference type="SAM" id="Phobius"/>
    </source>
</evidence>
<evidence type="ECO:0000256" key="4">
    <source>
        <dbReference type="ARBA" id="ARBA00022989"/>
    </source>
</evidence>
<feature type="transmembrane region" description="Helical" evidence="7">
    <location>
        <begin position="247"/>
        <end position="267"/>
    </location>
</feature>
<evidence type="ECO:0000256" key="6">
    <source>
        <dbReference type="SAM" id="MobiDB-lite"/>
    </source>
</evidence>
<feature type="transmembrane region" description="Helical" evidence="7">
    <location>
        <begin position="102"/>
        <end position="124"/>
    </location>
</feature>
<dbReference type="InterPro" id="IPR036259">
    <property type="entry name" value="MFS_trans_sf"/>
</dbReference>
<evidence type="ECO:0000256" key="2">
    <source>
        <dbReference type="ARBA" id="ARBA00022475"/>
    </source>
</evidence>
<dbReference type="Gene3D" id="1.20.1250.20">
    <property type="entry name" value="MFS general substrate transporter like domains"/>
    <property type="match status" value="1"/>
</dbReference>
<sequence>MSTYRQIFANREFRSLWIGSALGNASATMTSLTLALMVDAATGSALLAALVMFGPSLAQVLGASTLMSAADTARPRRVLTMLACLSTVAVGVQAALDLSAGTRLLLALLVAYGLSIGSGVRWGLLNEVVHQDQFVLGRSAMNLSVGAMQIAGFGTAGLLLQALSPSDVLWLATGCSALAIPIIRFGLRDRSPRRVARTSFAETWRGNRRLLGQANTRPLLLALTLPNGLIVGCEALFVPFAGPGAGWLLAAGAAGMMTGDLVVGRFLSRSGRRIAGRWLRILLAVPFLGFAFDLHIAVLSVLVALGSSGYAASLSQQEVLVDLTPSDLRGQVLGLESALRMTTFGIVAILAGTLADLTSPAPAITVFAAASLLVSLALTRPLSRVMSPGARIGSPHGRSAPAEGLEEVRPSA</sequence>
<dbReference type="AlphaFoldDB" id="A0A4V2S0F7"/>
<gene>
    <name evidence="8" type="ORF">EV652_104106</name>
</gene>
<keyword evidence="5 7" id="KW-0472">Membrane</keyword>
<keyword evidence="3 7" id="KW-0812">Transmembrane</keyword>
<dbReference type="GO" id="GO:0005886">
    <property type="term" value="C:plasma membrane"/>
    <property type="evidence" value="ECO:0007669"/>
    <property type="project" value="UniProtKB-SubCell"/>
</dbReference>
<dbReference type="PANTHER" id="PTHR23513">
    <property type="entry name" value="INTEGRAL MEMBRANE EFFLUX PROTEIN-RELATED"/>
    <property type="match status" value="1"/>
</dbReference>
<comment type="caution">
    <text evidence="8">The sequence shown here is derived from an EMBL/GenBank/DDBJ whole genome shotgun (WGS) entry which is preliminary data.</text>
</comment>
<dbReference type="Proteomes" id="UP000294508">
    <property type="component" value="Unassembled WGS sequence"/>
</dbReference>
<feature type="transmembrane region" description="Helical" evidence="7">
    <location>
        <begin position="279"/>
        <end position="305"/>
    </location>
</feature>
<feature type="transmembrane region" description="Helical" evidence="7">
    <location>
        <begin position="44"/>
        <end position="66"/>
    </location>
</feature>
<feature type="transmembrane region" description="Helical" evidence="7">
    <location>
        <begin position="360"/>
        <end position="378"/>
    </location>
</feature>
<protein>
    <submittedName>
        <fullName evidence="8">Putative MFS family arabinose efflux permease</fullName>
    </submittedName>
</protein>
<evidence type="ECO:0000256" key="5">
    <source>
        <dbReference type="ARBA" id="ARBA00023136"/>
    </source>
</evidence>
<keyword evidence="4 7" id="KW-1133">Transmembrane helix</keyword>
<feature type="transmembrane region" description="Helical" evidence="7">
    <location>
        <begin position="169"/>
        <end position="187"/>
    </location>
</feature>
<feature type="transmembrane region" description="Helical" evidence="7">
    <location>
        <begin position="219"/>
        <end position="241"/>
    </location>
</feature>
<keyword evidence="9" id="KW-1185">Reference proteome</keyword>
<dbReference type="PANTHER" id="PTHR23513:SF11">
    <property type="entry name" value="STAPHYLOFERRIN A TRANSPORTER"/>
    <property type="match status" value="1"/>
</dbReference>
<dbReference type="SUPFAM" id="SSF103473">
    <property type="entry name" value="MFS general substrate transporter"/>
    <property type="match status" value="1"/>
</dbReference>
<feature type="region of interest" description="Disordered" evidence="6">
    <location>
        <begin position="389"/>
        <end position="412"/>
    </location>
</feature>
<keyword evidence="2" id="KW-1003">Cell membrane</keyword>
<evidence type="ECO:0000313" key="8">
    <source>
        <dbReference type="EMBL" id="TCO32500.1"/>
    </source>
</evidence>
<feature type="transmembrane region" description="Helical" evidence="7">
    <location>
        <begin position="78"/>
        <end position="96"/>
    </location>
</feature>
<dbReference type="OrthoDB" id="3287459at2"/>
<evidence type="ECO:0000313" key="9">
    <source>
        <dbReference type="Proteomes" id="UP000294508"/>
    </source>
</evidence>
<feature type="transmembrane region" description="Helical" evidence="7">
    <location>
        <begin position="16"/>
        <end position="38"/>
    </location>
</feature>
<accession>A0A4V2S0F7</accession>
<comment type="subcellular location">
    <subcellularLocation>
        <location evidence="1">Cell membrane</location>
        <topology evidence="1">Multi-pass membrane protein</topology>
    </subcellularLocation>
</comment>
<organism evidence="8 9">
    <name type="scientific">Kribbella steppae</name>
    <dbReference type="NCBI Taxonomy" id="2512223"/>
    <lineage>
        <taxon>Bacteria</taxon>
        <taxon>Bacillati</taxon>
        <taxon>Actinomycetota</taxon>
        <taxon>Actinomycetes</taxon>
        <taxon>Propionibacteriales</taxon>
        <taxon>Kribbellaceae</taxon>
        <taxon>Kribbella</taxon>
    </lineage>
</organism>
<proteinExistence type="predicted"/>
<reference evidence="8 9" key="1">
    <citation type="journal article" date="2015" name="Stand. Genomic Sci.">
        <title>Genomic Encyclopedia of Bacterial and Archaeal Type Strains, Phase III: the genomes of soil and plant-associated and newly described type strains.</title>
        <authorList>
            <person name="Whitman W.B."/>
            <person name="Woyke T."/>
            <person name="Klenk H.P."/>
            <person name="Zhou Y."/>
            <person name="Lilburn T.G."/>
            <person name="Beck B.J."/>
            <person name="De Vos P."/>
            <person name="Vandamme P."/>
            <person name="Eisen J.A."/>
            <person name="Garrity G."/>
            <person name="Hugenholtz P."/>
            <person name="Kyrpides N.C."/>
        </authorList>
    </citation>
    <scope>NUCLEOTIDE SEQUENCE [LARGE SCALE GENOMIC DNA]</scope>
    <source>
        <strain evidence="8 9">VKM Ac-2572</strain>
    </source>
</reference>